<dbReference type="OrthoDB" id="9997739at2759"/>
<dbReference type="InterPro" id="IPR000210">
    <property type="entry name" value="BTB/POZ_dom"/>
</dbReference>
<dbReference type="Proteomes" id="UP000521943">
    <property type="component" value="Unassembled WGS sequence"/>
</dbReference>
<dbReference type="SMART" id="SM00225">
    <property type="entry name" value="BTB"/>
    <property type="match status" value="1"/>
</dbReference>
<evidence type="ECO:0000313" key="4">
    <source>
        <dbReference type="Proteomes" id="UP000521943"/>
    </source>
</evidence>
<dbReference type="EMBL" id="JACGCI010000269">
    <property type="protein sequence ID" value="KAF6741282.1"/>
    <property type="molecule type" value="Genomic_DNA"/>
</dbReference>
<dbReference type="PROSITE" id="PS50097">
    <property type="entry name" value="BTB"/>
    <property type="match status" value="1"/>
</dbReference>
<feature type="compositionally biased region" description="Basic residues" evidence="1">
    <location>
        <begin position="487"/>
        <end position="497"/>
    </location>
</feature>
<feature type="region of interest" description="Disordered" evidence="1">
    <location>
        <begin position="217"/>
        <end position="263"/>
    </location>
</feature>
<dbReference type="Gene3D" id="3.30.710.10">
    <property type="entry name" value="Potassium Channel Kv1.1, Chain A"/>
    <property type="match status" value="1"/>
</dbReference>
<feature type="domain" description="BTB" evidence="2">
    <location>
        <begin position="19"/>
        <end position="93"/>
    </location>
</feature>
<organism evidence="3 4">
    <name type="scientific">Ephemerocybe angulata</name>
    <dbReference type="NCBI Taxonomy" id="980116"/>
    <lineage>
        <taxon>Eukaryota</taxon>
        <taxon>Fungi</taxon>
        <taxon>Dikarya</taxon>
        <taxon>Basidiomycota</taxon>
        <taxon>Agaricomycotina</taxon>
        <taxon>Agaricomycetes</taxon>
        <taxon>Agaricomycetidae</taxon>
        <taxon>Agaricales</taxon>
        <taxon>Agaricineae</taxon>
        <taxon>Psathyrellaceae</taxon>
        <taxon>Ephemerocybe</taxon>
    </lineage>
</organism>
<comment type="caution">
    <text evidence="3">The sequence shown here is derived from an EMBL/GenBank/DDBJ whole genome shotgun (WGS) entry which is preliminary data.</text>
</comment>
<feature type="region of interest" description="Disordered" evidence="1">
    <location>
        <begin position="280"/>
        <end position="338"/>
    </location>
</feature>
<gene>
    <name evidence="3" type="ORF">DFP72DRAFT_292661</name>
</gene>
<feature type="compositionally biased region" description="Basic and acidic residues" evidence="1">
    <location>
        <begin position="447"/>
        <end position="463"/>
    </location>
</feature>
<keyword evidence="4" id="KW-1185">Reference proteome</keyword>
<evidence type="ECO:0000313" key="3">
    <source>
        <dbReference type="EMBL" id="KAF6741282.1"/>
    </source>
</evidence>
<sequence length="619" mass="69379">MADPFRSLTRHQTYYIPSADLSFLLGHVQFRVHRYFFERESAFFRGKLTMPMSPGSTRQGASDADPLVLEDIRPEDFERFLWVFYNPRYSLYDAKVDDWSVILTLSHRWGFAEVKALAVRELEKKEFSSIDRIVFYQTCEVDRNLLIPHFAAICARESPLTLAEGLKLGMETTLVIASAREYIRAIPHPNGLRSPTTPTVEGEELYDMIRELFNIPRVRKADPAPTKDDAKPSTSISSSAADFHPPTETGETSSTPTNLKSTAAERKALRREKMRLAKLKKEQEEMEALNVPTPPPHSESEPRNPASEPAVEVKVEEAKAKEEPEVQQEVTLEPEVQQEVKDVEVPKVEEVKEVEAPKVDEVKAEEPQAQEINVTKPEVEETTVEAEKAEEVNAEVSVPEEPKVEEVKAEEPTVDEAKVEVTEEAKEPVVEPPKVEITAATTEEVSEPVKEPEAEKEVPKLEAEPATAAQEALKVETQEQPEESRLEKKKKKKKAKKAAKEAEEASTPIVETPKEPEPKPAEVAPVHVEQPPRPESVASVYEDAQAHPSEAPPTREQTPADDNENWSEAREGLTDAENGPGFETPKVAPLELPGVEEPVVVAETPWYRVPHRHLQDVCL</sequence>
<dbReference type="Pfam" id="PF00651">
    <property type="entry name" value="BTB"/>
    <property type="match status" value="1"/>
</dbReference>
<evidence type="ECO:0000259" key="2">
    <source>
        <dbReference type="PROSITE" id="PS50097"/>
    </source>
</evidence>
<feature type="compositionally biased region" description="Basic and acidic residues" evidence="1">
    <location>
        <begin position="311"/>
        <end position="324"/>
    </location>
</feature>
<feature type="compositionally biased region" description="Basic and acidic residues" evidence="1">
    <location>
        <begin position="219"/>
        <end position="231"/>
    </location>
</feature>
<feature type="compositionally biased region" description="Basic and acidic residues" evidence="1">
    <location>
        <begin position="400"/>
        <end position="429"/>
    </location>
</feature>
<feature type="region of interest" description="Disordered" evidence="1">
    <location>
        <begin position="358"/>
        <end position="590"/>
    </location>
</feature>
<feature type="compositionally biased region" description="Low complexity" evidence="1">
    <location>
        <begin position="327"/>
        <end position="337"/>
    </location>
</feature>
<name>A0A8H6H879_9AGAR</name>
<accession>A0A8H6H879</accession>
<dbReference type="InterPro" id="IPR011333">
    <property type="entry name" value="SKP1/BTB/POZ_sf"/>
</dbReference>
<evidence type="ECO:0000256" key="1">
    <source>
        <dbReference type="SAM" id="MobiDB-lite"/>
    </source>
</evidence>
<feature type="compositionally biased region" description="Low complexity" evidence="1">
    <location>
        <begin position="246"/>
        <end position="257"/>
    </location>
</feature>
<dbReference type="SUPFAM" id="SSF54695">
    <property type="entry name" value="POZ domain"/>
    <property type="match status" value="1"/>
</dbReference>
<reference evidence="3 4" key="1">
    <citation type="submission" date="2020-07" db="EMBL/GenBank/DDBJ databases">
        <title>Comparative genomics of pyrophilous fungi reveals a link between fire events and developmental genes.</title>
        <authorList>
            <consortium name="DOE Joint Genome Institute"/>
            <person name="Steindorff A.S."/>
            <person name="Carver A."/>
            <person name="Calhoun S."/>
            <person name="Stillman K."/>
            <person name="Liu H."/>
            <person name="Lipzen A."/>
            <person name="Pangilinan J."/>
            <person name="Labutti K."/>
            <person name="Bruns T.D."/>
            <person name="Grigoriev I.V."/>
        </authorList>
    </citation>
    <scope>NUCLEOTIDE SEQUENCE [LARGE SCALE GENOMIC DNA]</scope>
    <source>
        <strain evidence="3 4">CBS 144469</strain>
    </source>
</reference>
<protein>
    <recommendedName>
        <fullName evidence="2">BTB domain-containing protein</fullName>
    </recommendedName>
</protein>
<feature type="compositionally biased region" description="Basic and acidic residues" evidence="1">
    <location>
        <begin position="473"/>
        <end position="486"/>
    </location>
</feature>
<dbReference type="AlphaFoldDB" id="A0A8H6H879"/>
<proteinExistence type="predicted"/>